<dbReference type="EMBL" id="JAGXOE010000041">
    <property type="protein sequence ID" value="MBS4102786.1"/>
    <property type="molecule type" value="Genomic_DNA"/>
</dbReference>
<name>A0ABS5NEU0_TSUPA</name>
<dbReference type="Gene3D" id="1.10.8.1050">
    <property type="entry name" value="Antitoxin VbhA-like"/>
    <property type="match status" value="1"/>
</dbReference>
<sequence>MTTPGERRERAERLMPEMAVDGYMPSTRVLADVQDYIDGKPTTEIIQEIKARYGVVD</sequence>
<organism evidence="1 2">
    <name type="scientific">Tsukamurella paurometabola</name>
    <name type="common">Corynebacterium paurometabolum</name>
    <dbReference type="NCBI Taxonomy" id="2061"/>
    <lineage>
        <taxon>Bacteria</taxon>
        <taxon>Bacillati</taxon>
        <taxon>Actinomycetota</taxon>
        <taxon>Actinomycetes</taxon>
        <taxon>Mycobacteriales</taxon>
        <taxon>Tsukamurellaceae</taxon>
        <taxon>Tsukamurella</taxon>
    </lineage>
</organism>
<dbReference type="CDD" id="cd11586">
    <property type="entry name" value="VbhA_like"/>
    <property type="match status" value="1"/>
</dbReference>
<dbReference type="InterPro" id="IPR033788">
    <property type="entry name" value="VbhA-like"/>
</dbReference>
<dbReference type="InterPro" id="IPR043038">
    <property type="entry name" value="VbhA_sf"/>
</dbReference>
<accession>A0ABS5NEU0</accession>
<dbReference type="Proteomes" id="UP000676853">
    <property type="component" value="Unassembled WGS sequence"/>
</dbReference>
<gene>
    <name evidence="1" type="ORF">KFZ73_16265</name>
</gene>
<reference evidence="1 2" key="1">
    <citation type="submission" date="2021-04" db="EMBL/GenBank/DDBJ databases">
        <title>Whole genome sequence analysis of a thiophenic sulfur metabolizing bacteria.</title>
        <authorList>
            <person name="Akhtar N."/>
            <person name="Akram J."/>
            <person name="Aslam A."/>
        </authorList>
    </citation>
    <scope>NUCLEOTIDE SEQUENCE [LARGE SCALE GENOMIC DNA]</scope>
    <source>
        <strain evidence="1 2">3OW</strain>
    </source>
</reference>
<dbReference type="RefSeq" id="WP_212554350.1">
    <property type="nucleotide sequence ID" value="NZ_JAGXOE010000041.1"/>
</dbReference>
<proteinExistence type="predicted"/>
<evidence type="ECO:0000313" key="2">
    <source>
        <dbReference type="Proteomes" id="UP000676853"/>
    </source>
</evidence>
<comment type="caution">
    <text evidence="1">The sequence shown here is derived from an EMBL/GenBank/DDBJ whole genome shotgun (WGS) entry which is preliminary data.</text>
</comment>
<protein>
    <submittedName>
        <fullName evidence="1">Antitoxin VbhA family protein</fullName>
    </submittedName>
</protein>
<keyword evidence="2" id="KW-1185">Reference proteome</keyword>
<evidence type="ECO:0000313" key="1">
    <source>
        <dbReference type="EMBL" id="MBS4102786.1"/>
    </source>
</evidence>